<dbReference type="AlphaFoldDB" id="A0A4T0DB57"/>
<dbReference type="EMBL" id="QZBU01000928">
    <property type="protein sequence ID" value="TIA58416.1"/>
    <property type="molecule type" value="Genomic_DNA"/>
</dbReference>
<dbReference type="Proteomes" id="UP000304947">
    <property type="component" value="Unassembled WGS sequence"/>
</dbReference>
<sequence>PVAVPRQFVKQTISCVEIRVGIPWSIIVTPRGFYGISGEQFKQSHATGPSKVPQVIQEAAPKKLEQILPEKIHPTK</sequence>
<organism evidence="1 2">
    <name type="scientific">Aureobasidium pullulans</name>
    <name type="common">Black yeast</name>
    <name type="synonym">Pullularia pullulans</name>
    <dbReference type="NCBI Taxonomy" id="5580"/>
    <lineage>
        <taxon>Eukaryota</taxon>
        <taxon>Fungi</taxon>
        <taxon>Dikarya</taxon>
        <taxon>Ascomycota</taxon>
        <taxon>Pezizomycotina</taxon>
        <taxon>Dothideomycetes</taxon>
        <taxon>Dothideomycetidae</taxon>
        <taxon>Dothideales</taxon>
        <taxon>Saccotheciaceae</taxon>
        <taxon>Aureobasidium</taxon>
    </lineage>
</organism>
<accession>A0A4T0DB57</accession>
<proteinExistence type="predicted"/>
<evidence type="ECO:0000313" key="2">
    <source>
        <dbReference type="Proteomes" id="UP000304947"/>
    </source>
</evidence>
<gene>
    <name evidence="1" type="ORF">D6C83_03606</name>
</gene>
<protein>
    <submittedName>
        <fullName evidence="1">Uncharacterized protein</fullName>
    </submittedName>
</protein>
<evidence type="ECO:0000313" key="1">
    <source>
        <dbReference type="EMBL" id="TIA58416.1"/>
    </source>
</evidence>
<comment type="caution">
    <text evidence="1">The sequence shown here is derived from an EMBL/GenBank/DDBJ whole genome shotgun (WGS) entry which is preliminary data.</text>
</comment>
<name>A0A4T0DB57_AURPU</name>
<feature type="non-terminal residue" evidence="1">
    <location>
        <position position="1"/>
    </location>
</feature>
<reference evidence="1 2" key="1">
    <citation type="submission" date="2018-10" db="EMBL/GenBank/DDBJ databases">
        <title>Fifty Aureobasidium pullulans genomes reveal a recombining polyextremotolerant generalist.</title>
        <authorList>
            <person name="Gostincar C."/>
            <person name="Turk M."/>
            <person name="Zajc J."/>
            <person name="Gunde-Cimerman N."/>
        </authorList>
    </citation>
    <scope>NUCLEOTIDE SEQUENCE [LARGE SCALE GENOMIC DNA]</scope>
    <source>
        <strain evidence="1 2">EXF-3380</strain>
    </source>
</reference>